<dbReference type="Pfam" id="PF07568">
    <property type="entry name" value="HisKA_2"/>
    <property type="match status" value="1"/>
</dbReference>
<reference evidence="10" key="1">
    <citation type="submission" date="2020-07" db="EMBL/GenBank/DDBJ databases">
        <title>Methanobacterium. sp. MethCan genome.</title>
        <authorList>
            <person name="Postec A."/>
            <person name="Quemeneur M."/>
        </authorList>
    </citation>
    <scope>NUCLEOTIDE SEQUENCE</scope>
    <source>
        <strain evidence="10">MethCAN</strain>
    </source>
</reference>
<evidence type="ECO:0000256" key="1">
    <source>
        <dbReference type="ARBA" id="ARBA00000085"/>
    </source>
</evidence>
<evidence type="ECO:0000313" key="11">
    <source>
        <dbReference type="Proteomes" id="UP000681041"/>
    </source>
</evidence>
<evidence type="ECO:0000256" key="6">
    <source>
        <dbReference type="ARBA" id="ARBA00022777"/>
    </source>
</evidence>
<evidence type="ECO:0000256" key="5">
    <source>
        <dbReference type="ARBA" id="ARBA00022741"/>
    </source>
</evidence>
<dbReference type="AlphaFoldDB" id="A0A8T8K7K0"/>
<evidence type="ECO:0000256" key="8">
    <source>
        <dbReference type="PROSITE-ProRule" id="PRU00169"/>
    </source>
</evidence>
<keyword evidence="5" id="KW-0547">Nucleotide-binding</keyword>
<dbReference type="EMBL" id="CP058560">
    <property type="protein sequence ID" value="QUH22950.1"/>
    <property type="molecule type" value="Genomic_DNA"/>
</dbReference>
<dbReference type="GO" id="GO:0004673">
    <property type="term" value="F:protein histidine kinase activity"/>
    <property type="evidence" value="ECO:0007669"/>
    <property type="project" value="UniProtKB-EC"/>
</dbReference>
<keyword evidence="3 8" id="KW-0597">Phosphoprotein</keyword>
<gene>
    <name evidence="10" type="ORF">HYG87_03765</name>
</gene>
<evidence type="ECO:0000259" key="9">
    <source>
        <dbReference type="PROSITE" id="PS50110"/>
    </source>
</evidence>
<dbReference type="EC" id="2.7.13.3" evidence="2"/>
<dbReference type="Gene3D" id="3.40.50.2300">
    <property type="match status" value="1"/>
</dbReference>
<evidence type="ECO:0000256" key="7">
    <source>
        <dbReference type="ARBA" id="ARBA00022840"/>
    </source>
</evidence>
<dbReference type="SUPFAM" id="SSF55874">
    <property type="entry name" value="ATPase domain of HSP90 chaperone/DNA topoisomerase II/histidine kinase"/>
    <property type="match status" value="1"/>
</dbReference>
<name>A0A8T8K7K0_9EURY</name>
<dbReference type="GeneID" id="64819852"/>
<dbReference type="SMART" id="SM00387">
    <property type="entry name" value="HATPase_c"/>
    <property type="match status" value="1"/>
</dbReference>
<evidence type="ECO:0000256" key="4">
    <source>
        <dbReference type="ARBA" id="ARBA00022679"/>
    </source>
</evidence>
<dbReference type="KEGG" id="meme:HYG87_03765"/>
<dbReference type="RefSeq" id="WP_211533896.1">
    <property type="nucleotide sequence ID" value="NZ_CP058560.1"/>
</dbReference>
<dbReference type="InterPro" id="IPR003594">
    <property type="entry name" value="HATPase_dom"/>
</dbReference>
<dbReference type="CDD" id="cd17534">
    <property type="entry name" value="REC_DC-like"/>
    <property type="match status" value="1"/>
</dbReference>
<dbReference type="GO" id="GO:0005524">
    <property type="term" value="F:ATP binding"/>
    <property type="evidence" value="ECO:0007669"/>
    <property type="project" value="UniProtKB-KW"/>
</dbReference>
<proteinExistence type="predicted"/>
<feature type="modified residue" description="4-aspartylphosphate" evidence="8">
    <location>
        <position position="55"/>
    </location>
</feature>
<keyword evidence="11" id="KW-1185">Reference proteome</keyword>
<dbReference type="PANTHER" id="PTHR41523">
    <property type="entry name" value="TWO-COMPONENT SYSTEM SENSOR PROTEIN"/>
    <property type="match status" value="1"/>
</dbReference>
<dbReference type="Pfam" id="PF02518">
    <property type="entry name" value="HATPase_c"/>
    <property type="match status" value="1"/>
</dbReference>
<dbReference type="PANTHER" id="PTHR41523:SF8">
    <property type="entry name" value="ETHYLENE RESPONSE SENSOR PROTEIN"/>
    <property type="match status" value="1"/>
</dbReference>
<dbReference type="Proteomes" id="UP000681041">
    <property type="component" value="Chromosome"/>
</dbReference>
<keyword evidence="6" id="KW-0418">Kinase</keyword>
<dbReference type="SMART" id="SM00448">
    <property type="entry name" value="REC"/>
    <property type="match status" value="1"/>
</dbReference>
<protein>
    <recommendedName>
        <fullName evidence="2">histidine kinase</fullName>
        <ecNumber evidence="2">2.7.13.3</ecNumber>
    </recommendedName>
</protein>
<evidence type="ECO:0000313" key="10">
    <source>
        <dbReference type="EMBL" id="QUH22950.1"/>
    </source>
</evidence>
<evidence type="ECO:0000256" key="2">
    <source>
        <dbReference type="ARBA" id="ARBA00012438"/>
    </source>
</evidence>
<dbReference type="InterPro" id="IPR036890">
    <property type="entry name" value="HATPase_C_sf"/>
</dbReference>
<dbReference type="SUPFAM" id="SSF52172">
    <property type="entry name" value="CheY-like"/>
    <property type="match status" value="1"/>
</dbReference>
<keyword evidence="7" id="KW-0067">ATP-binding</keyword>
<sequence length="360" mass="41473">MVNEKILIVEDEELVAQDIKSILEDLGYVVPAISSSAEEALEKIEQNCPDSVLMDIMLEGEMDGIEAAQIIGDRFDIPVVYLTAYSNGDILKRAKKTEPYAYILKPFQEQDLKVNIELALYKHEAKKNKMYFLKQKALNRKLENSLKEKDTLLREIHHRVKNNLQIIVSLLSLQAKYFNDPGINNFFRDYVNQIKSMAMIHEKMYQSNDLNRINFTEYLPGLFSQLSSSYNKHSKVNILFQADEILLNLESAIPCGLIINELVTNSLKHAFPFQRPGKIKIELFRLDDGKICLNIYDNGKGIPPEIEFPQKGSFGFRMVYTLVNQLGGTIKLDKNRGTHFMIIFEELKYNQRIIKREGVN</sequence>
<dbReference type="GO" id="GO:0000160">
    <property type="term" value="P:phosphorelay signal transduction system"/>
    <property type="evidence" value="ECO:0007669"/>
    <property type="project" value="InterPro"/>
</dbReference>
<organism evidence="10 11">
    <name type="scientific">Methanobacterium alkalithermotolerans</name>
    <dbReference type="NCBI Taxonomy" id="2731220"/>
    <lineage>
        <taxon>Archaea</taxon>
        <taxon>Methanobacteriati</taxon>
        <taxon>Methanobacteriota</taxon>
        <taxon>Methanomada group</taxon>
        <taxon>Methanobacteria</taxon>
        <taxon>Methanobacteriales</taxon>
        <taxon>Methanobacteriaceae</taxon>
        <taxon>Methanobacterium</taxon>
    </lineage>
</organism>
<feature type="domain" description="Response regulatory" evidence="9">
    <location>
        <begin position="5"/>
        <end position="120"/>
    </location>
</feature>
<dbReference type="PROSITE" id="PS50110">
    <property type="entry name" value="RESPONSE_REGULATORY"/>
    <property type="match status" value="1"/>
</dbReference>
<dbReference type="Gene3D" id="3.30.450.20">
    <property type="entry name" value="PAS domain"/>
    <property type="match status" value="1"/>
</dbReference>
<keyword evidence="4" id="KW-0808">Transferase</keyword>
<dbReference type="InterPro" id="IPR001789">
    <property type="entry name" value="Sig_transdc_resp-reg_receiver"/>
</dbReference>
<dbReference type="Gene3D" id="3.30.565.10">
    <property type="entry name" value="Histidine kinase-like ATPase, C-terminal domain"/>
    <property type="match status" value="1"/>
</dbReference>
<dbReference type="InterPro" id="IPR011006">
    <property type="entry name" value="CheY-like_superfamily"/>
</dbReference>
<evidence type="ECO:0000256" key="3">
    <source>
        <dbReference type="ARBA" id="ARBA00022553"/>
    </source>
</evidence>
<comment type="catalytic activity">
    <reaction evidence="1">
        <text>ATP + protein L-histidine = ADP + protein N-phospho-L-histidine.</text>
        <dbReference type="EC" id="2.7.13.3"/>
    </reaction>
</comment>
<dbReference type="InterPro" id="IPR011495">
    <property type="entry name" value="Sig_transdc_His_kin_sub2_dim/P"/>
</dbReference>
<accession>A0A8T8K7K0</accession>
<dbReference type="Pfam" id="PF00072">
    <property type="entry name" value="Response_reg"/>
    <property type="match status" value="1"/>
</dbReference>
<dbReference type="OrthoDB" id="8127at2157"/>